<evidence type="ECO:0000256" key="2">
    <source>
        <dbReference type="ARBA" id="ARBA00023029"/>
    </source>
</evidence>
<reference evidence="8" key="1">
    <citation type="submission" date="2025-08" db="UniProtKB">
        <authorList>
            <consortium name="Ensembl"/>
        </authorList>
    </citation>
    <scope>IDENTIFICATION</scope>
</reference>
<dbReference type="CDD" id="cd00186">
    <property type="entry name" value="TOP1Ac"/>
    <property type="match status" value="1"/>
</dbReference>
<dbReference type="SMART" id="SM00437">
    <property type="entry name" value="TOP1Ac"/>
    <property type="match status" value="1"/>
</dbReference>
<dbReference type="GeneTree" id="ENSGT00940000156516"/>
<dbReference type="InterPro" id="IPR023405">
    <property type="entry name" value="Topo_IA_core_domain"/>
</dbReference>
<dbReference type="Gene3D" id="1.10.460.10">
    <property type="entry name" value="Topoisomerase I, domain 2"/>
    <property type="match status" value="1"/>
</dbReference>
<dbReference type="AlphaFoldDB" id="A0A8C4R364"/>
<dbReference type="SUPFAM" id="SSF56712">
    <property type="entry name" value="Prokaryotic type I DNA topoisomerase"/>
    <property type="match status" value="1"/>
</dbReference>
<dbReference type="GO" id="GO:0006265">
    <property type="term" value="P:DNA topological change"/>
    <property type="evidence" value="ECO:0007669"/>
    <property type="project" value="InterPro"/>
</dbReference>
<dbReference type="Ensembl" id="ENSEBUT00000024252.1">
    <property type="protein sequence ID" value="ENSEBUP00000023676.1"/>
    <property type="gene ID" value="ENSEBUG00000014590.1"/>
</dbReference>
<dbReference type="GO" id="GO:0006310">
    <property type="term" value="P:DNA recombination"/>
    <property type="evidence" value="ECO:0007669"/>
    <property type="project" value="TreeGrafter"/>
</dbReference>
<keyword evidence="4 5" id="KW-0413">Isomerase</keyword>
<dbReference type="FunFam" id="1.10.290.10:FF:000001">
    <property type="entry name" value="DNA topoisomerase"/>
    <property type="match status" value="1"/>
</dbReference>
<feature type="region of interest" description="Disordered" evidence="6">
    <location>
        <begin position="687"/>
        <end position="728"/>
    </location>
</feature>
<protein>
    <recommendedName>
        <fullName evidence="5">DNA topoisomerase</fullName>
        <ecNumber evidence="5">5.6.2.1</ecNumber>
    </recommendedName>
</protein>
<dbReference type="InterPro" id="IPR023406">
    <property type="entry name" value="Topo_IA_AS"/>
</dbReference>
<dbReference type="GO" id="GO:0003917">
    <property type="term" value="F:DNA topoisomerase type I (single strand cut, ATP-independent) activity"/>
    <property type="evidence" value="ECO:0007669"/>
    <property type="project" value="UniProtKB-EC"/>
</dbReference>
<evidence type="ECO:0000256" key="4">
    <source>
        <dbReference type="ARBA" id="ARBA00023235"/>
    </source>
</evidence>
<dbReference type="PANTHER" id="PTHR11390:SF20">
    <property type="entry name" value="DNA TOPOISOMERASE 3-BETA-1"/>
    <property type="match status" value="1"/>
</dbReference>
<keyword evidence="2 5" id="KW-0799">Topoisomerase</keyword>
<keyword evidence="9" id="KW-1185">Reference proteome</keyword>
<evidence type="ECO:0000256" key="1">
    <source>
        <dbReference type="ARBA" id="ARBA00009446"/>
    </source>
</evidence>
<feature type="domain" description="Topo IA-type catalytic" evidence="7">
    <location>
        <begin position="1"/>
        <end position="329"/>
    </location>
</feature>
<comment type="similarity">
    <text evidence="1 5">Belongs to the type IA topoisomerase family.</text>
</comment>
<dbReference type="InterPro" id="IPR003602">
    <property type="entry name" value="Topo_IA_DNA-bd_dom"/>
</dbReference>
<sequence>MFVHIQVMSVTSKERTKARPLPLNTVELLRVGSSALGMSPQHTMQVAEKLYTQGYISYPRTETSSYPSSFDLASSLRFLAPSSEWGDLARGLLEAGLNKPRKGNDAGDHPPITPCLLATESQLGSEAWRLYDYICRHFIATISPDLHYLHKELSFWLGGHGEHSETGSGEIVGEFFTATGHSLISPGFTQAMPWLGLGPDSVLPDLVVGSQLPVKEVRMLERQTGPPNYLTEAELIGLMEKHGIGTDASIPVHINNICQRNYVTVESGRRLKPTSLGVVLIHGYQQIDPELSLPGMRAEVERQLGLIALGQADFRSVLDHALDIFKRKFHYFVENIAGMDELMEVSFSPLAASGKPHSRCGKCRRYMKYIQARPSRLHCPQCGDSYSLPPGGSLRTYRDLSCPLDHFELVLWVGGPGGGGGASRVEGGGAGTGRSFPLCPYCFNNPPFEGMNKGQGCPSCLHPSCPHGERALAVSRCGSCQTGLLLLDPISGPRWIFCCNRCPLSIRAFRNASRLTVLPAQAAASDMEDGTFGCARSSPSVCPTCEASLVRVEYPNSTPSPLLNSSPLHIGCMFCDSALSPLVESPSMRARLCSLPIFVFFKTDQLDGHWAVPPALVYGTYPASSQAIPESQLFKCSWSLSSDISLSTTSPSLGCRCVLPGQVGYGSMRRSSTSLCPLFAGTPGASVCPSPRQMPGPSPSSRDADQPAATMRHVVTPLNSSTHEAPPH</sequence>
<accession>A0A8C4R364</accession>
<evidence type="ECO:0000256" key="5">
    <source>
        <dbReference type="RuleBase" id="RU362092"/>
    </source>
</evidence>
<dbReference type="Gene3D" id="1.10.290.10">
    <property type="entry name" value="Topoisomerase I, domain 4"/>
    <property type="match status" value="1"/>
</dbReference>
<evidence type="ECO:0000313" key="9">
    <source>
        <dbReference type="Proteomes" id="UP000694388"/>
    </source>
</evidence>
<dbReference type="GO" id="GO:0003677">
    <property type="term" value="F:DNA binding"/>
    <property type="evidence" value="ECO:0007669"/>
    <property type="project" value="UniProtKB-KW"/>
</dbReference>
<dbReference type="GO" id="GO:0006281">
    <property type="term" value="P:DNA repair"/>
    <property type="evidence" value="ECO:0007669"/>
    <property type="project" value="TreeGrafter"/>
</dbReference>
<dbReference type="Pfam" id="PF01131">
    <property type="entry name" value="Topoisom_bac"/>
    <property type="match status" value="1"/>
</dbReference>
<name>A0A8C4R364_EPTBU</name>
<dbReference type="InterPro" id="IPR013826">
    <property type="entry name" value="Topo_IA_cen_sub3"/>
</dbReference>
<comment type="catalytic activity">
    <reaction evidence="5">
        <text>ATP-independent breakage of single-stranded DNA, followed by passage and rejoining.</text>
        <dbReference type="EC" id="5.6.2.1"/>
    </reaction>
</comment>
<dbReference type="GO" id="GO:0005634">
    <property type="term" value="C:nucleus"/>
    <property type="evidence" value="ECO:0007669"/>
    <property type="project" value="TreeGrafter"/>
</dbReference>
<dbReference type="PROSITE" id="PS00396">
    <property type="entry name" value="TOPO_IA_1"/>
    <property type="match status" value="1"/>
</dbReference>
<feature type="compositionally biased region" description="Polar residues" evidence="6">
    <location>
        <begin position="717"/>
        <end position="728"/>
    </location>
</feature>
<evidence type="ECO:0000256" key="3">
    <source>
        <dbReference type="ARBA" id="ARBA00023125"/>
    </source>
</evidence>
<dbReference type="EC" id="5.6.2.1" evidence="5"/>
<dbReference type="InterPro" id="IPR000380">
    <property type="entry name" value="Topo_IA"/>
</dbReference>
<evidence type="ECO:0000259" key="7">
    <source>
        <dbReference type="PROSITE" id="PS52039"/>
    </source>
</evidence>
<dbReference type="InterPro" id="IPR013824">
    <property type="entry name" value="Topo_IA_cen_sub1"/>
</dbReference>
<evidence type="ECO:0000313" key="8">
    <source>
        <dbReference type="Ensembl" id="ENSEBUP00000023676.1"/>
    </source>
</evidence>
<dbReference type="InterPro" id="IPR056452">
    <property type="entry name" value="Zn_ribbon_TOP3B"/>
</dbReference>
<reference evidence="8" key="2">
    <citation type="submission" date="2025-09" db="UniProtKB">
        <authorList>
            <consortium name="Ensembl"/>
        </authorList>
    </citation>
    <scope>IDENTIFICATION</scope>
</reference>
<comment type="function">
    <text evidence="5">Introduces a single-strand break via transesterification at a target site in duplex DNA. Releases the supercoiling and torsional tension of DNA introduced during the DNA replication and transcription by transiently cleaving and rejoining one strand of the DNA duplex. The scissile phosphodiester is attacked by the catalytic tyrosine of the enzyme, resulting in the formation of a DNA-(5'-phosphotyrosyl)-enzyme intermediate and the expulsion of a 3'-OH DNA strand.</text>
</comment>
<evidence type="ECO:0000256" key="6">
    <source>
        <dbReference type="SAM" id="MobiDB-lite"/>
    </source>
</evidence>
<keyword evidence="3 5" id="KW-0238">DNA-binding</keyword>
<organism evidence="8 9">
    <name type="scientific">Eptatretus burgeri</name>
    <name type="common">Inshore hagfish</name>
    <dbReference type="NCBI Taxonomy" id="7764"/>
    <lineage>
        <taxon>Eukaryota</taxon>
        <taxon>Metazoa</taxon>
        <taxon>Chordata</taxon>
        <taxon>Craniata</taxon>
        <taxon>Vertebrata</taxon>
        <taxon>Cyclostomata</taxon>
        <taxon>Myxini</taxon>
        <taxon>Myxiniformes</taxon>
        <taxon>Myxinidae</taxon>
        <taxon>Eptatretinae</taxon>
        <taxon>Eptatretus</taxon>
    </lineage>
</organism>
<dbReference type="InterPro" id="IPR013497">
    <property type="entry name" value="Topo_IA_cen"/>
</dbReference>
<dbReference type="PANTHER" id="PTHR11390">
    <property type="entry name" value="PROKARYOTIC DNA TOPOISOMERASE"/>
    <property type="match status" value="1"/>
</dbReference>
<dbReference type="Pfam" id="PF23546">
    <property type="entry name" value="Zn_ribbon_TOP3B"/>
    <property type="match status" value="1"/>
</dbReference>
<proteinExistence type="inferred from homology"/>
<dbReference type="Proteomes" id="UP000694388">
    <property type="component" value="Unplaced"/>
</dbReference>
<dbReference type="PROSITE" id="PS52039">
    <property type="entry name" value="TOPO_IA_2"/>
    <property type="match status" value="1"/>
</dbReference>